<proteinExistence type="predicted"/>
<dbReference type="AlphaFoldDB" id="A0A1H2RP32"/>
<keyword evidence="3" id="KW-1185">Reference proteome</keyword>
<dbReference type="Gene3D" id="2.20.130.30">
    <property type="entry name" value="Protein of unknown function DUF2782"/>
    <property type="match status" value="1"/>
</dbReference>
<feature type="chain" id="PRO_5011747852" description="DUF2782 domain-containing protein" evidence="1">
    <location>
        <begin position="21"/>
        <end position="116"/>
    </location>
</feature>
<dbReference type="EMBL" id="FNNZ01000002">
    <property type="protein sequence ID" value="SDW21171.1"/>
    <property type="molecule type" value="Genomic_DNA"/>
</dbReference>
<dbReference type="RefSeq" id="WP_093028094.1">
    <property type="nucleotide sequence ID" value="NZ_FNNZ01000002.1"/>
</dbReference>
<dbReference type="OrthoDB" id="5296182at2"/>
<protein>
    <recommendedName>
        <fullName evidence="4">DUF2782 domain-containing protein</fullName>
    </recommendedName>
</protein>
<sequence length="116" mass="12967">MTKTILLTIPLMLCLGMAYAQDEEPSAPGDGFLEAPTVIPSPITGEPVEPEITIIESGDDVIYEYRIRGVLYMVRIQPQFGPPYFLYDTNGDGILDMQENAANNVSIPQWVLFEWN</sequence>
<name>A0A1H2RP32_THIRO</name>
<dbReference type="Pfam" id="PF11191">
    <property type="entry name" value="DUF2782"/>
    <property type="match status" value="1"/>
</dbReference>
<reference evidence="3" key="1">
    <citation type="submission" date="2016-10" db="EMBL/GenBank/DDBJ databases">
        <authorList>
            <person name="Varghese N."/>
            <person name="Submissions S."/>
        </authorList>
    </citation>
    <scope>NUCLEOTIDE SEQUENCE [LARGE SCALE GENOMIC DNA]</scope>
    <source>
        <strain evidence="3">DSM 217</strain>
    </source>
</reference>
<evidence type="ECO:0000256" key="1">
    <source>
        <dbReference type="SAM" id="SignalP"/>
    </source>
</evidence>
<gene>
    <name evidence="2" type="ORF">SAMN05421783_102114</name>
</gene>
<evidence type="ECO:0008006" key="4">
    <source>
        <dbReference type="Google" id="ProtNLM"/>
    </source>
</evidence>
<keyword evidence="1" id="KW-0732">Signal</keyword>
<evidence type="ECO:0000313" key="3">
    <source>
        <dbReference type="Proteomes" id="UP000198816"/>
    </source>
</evidence>
<dbReference type="Proteomes" id="UP000198816">
    <property type="component" value="Unassembled WGS sequence"/>
</dbReference>
<dbReference type="InterPro" id="IPR021357">
    <property type="entry name" value="DUF2782"/>
</dbReference>
<feature type="signal peptide" evidence="1">
    <location>
        <begin position="1"/>
        <end position="20"/>
    </location>
</feature>
<organism evidence="2 3">
    <name type="scientific">Thiocapsa roseopersicina</name>
    <dbReference type="NCBI Taxonomy" id="1058"/>
    <lineage>
        <taxon>Bacteria</taxon>
        <taxon>Pseudomonadati</taxon>
        <taxon>Pseudomonadota</taxon>
        <taxon>Gammaproteobacteria</taxon>
        <taxon>Chromatiales</taxon>
        <taxon>Chromatiaceae</taxon>
        <taxon>Thiocapsa</taxon>
    </lineage>
</organism>
<accession>A0A1H2RP32</accession>
<dbReference type="STRING" id="1058.SAMN05421783_102114"/>
<evidence type="ECO:0000313" key="2">
    <source>
        <dbReference type="EMBL" id="SDW21171.1"/>
    </source>
</evidence>